<dbReference type="AlphaFoldDB" id="A0A183V9G3"/>
<keyword evidence="2" id="KW-1133">Transmembrane helix</keyword>
<feature type="domain" description="PLD phosphodiesterase" evidence="3">
    <location>
        <begin position="421"/>
        <end position="447"/>
    </location>
</feature>
<dbReference type="CDD" id="cd09107">
    <property type="entry name" value="PLDc_vPLD3_4_5_like_2"/>
    <property type="match status" value="1"/>
</dbReference>
<dbReference type="GO" id="GO:0003824">
    <property type="term" value="F:catalytic activity"/>
    <property type="evidence" value="ECO:0007669"/>
    <property type="project" value="InterPro"/>
</dbReference>
<dbReference type="SMART" id="SM00155">
    <property type="entry name" value="PLDc"/>
    <property type="match status" value="2"/>
</dbReference>
<dbReference type="CDD" id="cd09106">
    <property type="entry name" value="PLDc_vPLD3_4_5_like_1"/>
    <property type="match status" value="1"/>
</dbReference>
<keyword evidence="2" id="KW-0472">Membrane</keyword>
<feature type="domain" description="PLD phosphodiesterase" evidence="3">
    <location>
        <begin position="200"/>
        <end position="227"/>
    </location>
</feature>
<dbReference type="Pfam" id="PF00614">
    <property type="entry name" value="PLDc"/>
    <property type="match status" value="1"/>
</dbReference>
<dbReference type="Pfam" id="PF13918">
    <property type="entry name" value="PLDc_3"/>
    <property type="match status" value="1"/>
</dbReference>
<dbReference type="InterPro" id="IPR050874">
    <property type="entry name" value="Diverse_PLD-related"/>
</dbReference>
<name>A0A183V9G3_TOXCA</name>
<dbReference type="PROSITE" id="PS50035">
    <property type="entry name" value="PLD"/>
    <property type="match status" value="2"/>
</dbReference>
<dbReference type="Proteomes" id="UP000050794">
    <property type="component" value="Unassembled WGS sequence"/>
</dbReference>
<accession>A0A183V9G3</accession>
<evidence type="ECO:0000313" key="4">
    <source>
        <dbReference type="EMBL" id="VDM48704.1"/>
    </source>
</evidence>
<keyword evidence="2" id="KW-0812">Transmembrane</keyword>
<evidence type="ECO:0000259" key="3">
    <source>
        <dbReference type="PROSITE" id="PS50035"/>
    </source>
</evidence>
<evidence type="ECO:0000256" key="2">
    <source>
        <dbReference type="SAM" id="Phobius"/>
    </source>
</evidence>
<evidence type="ECO:0000256" key="1">
    <source>
        <dbReference type="ARBA" id="ARBA00008664"/>
    </source>
</evidence>
<protein>
    <submittedName>
        <fullName evidence="6">Phospholipase D3</fullName>
    </submittedName>
</protein>
<gene>
    <name evidence="4" type="ORF">TCNE_LOCUS17383</name>
</gene>
<dbReference type="EMBL" id="UYWY01024388">
    <property type="protein sequence ID" value="VDM48704.1"/>
    <property type="molecule type" value="Genomic_DNA"/>
</dbReference>
<feature type="transmembrane region" description="Helical" evidence="2">
    <location>
        <begin position="47"/>
        <end position="67"/>
    </location>
</feature>
<dbReference type="PANTHER" id="PTHR10185:SF17">
    <property type="entry name" value="GM01519P-RELATED"/>
    <property type="match status" value="1"/>
</dbReference>
<reference evidence="4 5" key="2">
    <citation type="submission" date="2018-11" db="EMBL/GenBank/DDBJ databases">
        <authorList>
            <consortium name="Pathogen Informatics"/>
        </authorList>
    </citation>
    <scope>NUCLEOTIDE SEQUENCE [LARGE SCALE GENOMIC DNA]</scope>
</reference>
<evidence type="ECO:0000313" key="5">
    <source>
        <dbReference type="Proteomes" id="UP000050794"/>
    </source>
</evidence>
<sequence>MMSGQTQDGRADMTNFEMDLFDTRMNSYAVEKEETERCCRHSIIKPACVPISVISLFILMIVFFPLFNDDAIDSALTRYERSGVCNEPLQVVESIPTNVTFTNFTKNPSTYEIWRRLLADSKSTLDVAALYWNLRDGTHYPTAWQGNDIFSGFVAAAKRNVKIRIAQNIASEQFAQLDSAYLASHGYASVRSLDFNKLLGSGVLHTKFWIVDVRHIYIGSANMDWKSLTEVKELGYVLWNCSCLASELLKIFIAYWKLGADGAKVPSKWPLSLRTVFNFSNPLHMTINDRNAFAFISSGPRSFNAKGREEDGDAIVNIMEDAHRFIHIAVMDYLPSTIYMGSNNNTYWSKLDDAIRSAAYRGVTVRMLISHWNHSKPQMKPFLRSLLDINKALPKRHNRTGSIEVKLFELPSDERQKMITFARVNHNKYMVTERIAYVGTSNWVGDYFITTAGVGMSLIAEDVVNSLNAVFLRDWYSQYAYSLT</sequence>
<dbReference type="InterPro" id="IPR032803">
    <property type="entry name" value="PLDc_3"/>
</dbReference>
<evidence type="ECO:0000313" key="6">
    <source>
        <dbReference type="WBParaSite" id="TCNE_0001738401-mRNA-1"/>
    </source>
</evidence>
<dbReference type="SUPFAM" id="SSF56024">
    <property type="entry name" value="Phospholipase D/nuclease"/>
    <property type="match status" value="2"/>
</dbReference>
<dbReference type="WBParaSite" id="TCNE_0001738401-mRNA-1">
    <property type="protein sequence ID" value="TCNE_0001738401-mRNA-1"/>
    <property type="gene ID" value="TCNE_0001738401"/>
</dbReference>
<dbReference type="InterPro" id="IPR001736">
    <property type="entry name" value="PLipase_D/transphosphatidylase"/>
</dbReference>
<proteinExistence type="inferred from homology"/>
<dbReference type="Gene3D" id="3.30.870.10">
    <property type="entry name" value="Endonuclease Chain A"/>
    <property type="match status" value="2"/>
</dbReference>
<comment type="similarity">
    <text evidence="1">Belongs to the phospholipase D family.</text>
</comment>
<reference evidence="6" key="1">
    <citation type="submission" date="2016-06" db="UniProtKB">
        <authorList>
            <consortium name="WormBaseParasite"/>
        </authorList>
    </citation>
    <scope>IDENTIFICATION</scope>
</reference>
<organism evidence="5 6">
    <name type="scientific">Toxocara canis</name>
    <name type="common">Canine roundworm</name>
    <dbReference type="NCBI Taxonomy" id="6265"/>
    <lineage>
        <taxon>Eukaryota</taxon>
        <taxon>Metazoa</taxon>
        <taxon>Ecdysozoa</taxon>
        <taxon>Nematoda</taxon>
        <taxon>Chromadorea</taxon>
        <taxon>Rhabditida</taxon>
        <taxon>Spirurina</taxon>
        <taxon>Ascaridomorpha</taxon>
        <taxon>Ascaridoidea</taxon>
        <taxon>Toxocaridae</taxon>
        <taxon>Toxocara</taxon>
    </lineage>
</organism>
<dbReference type="PANTHER" id="PTHR10185">
    <property type="entry name" value="PHOSPHOLIPASE D - RELATED"/>
    <property type="match status" value="1"/>
</dbReference>
<keyword evidence="5" id="KW-1185">Reference proteome</keyword>